<accession>C8VL59</accession>
<feature type="region of interest" description="Disordered" evidence="1">
    <location>
        <begin position="1"/>
        <end position="25"/>
    </location>
</feature>
<organism evidence="2 3">
    <name type="scientific">Emericella nidulans (strain FGSC A4 / ATCC 38163 / CBS 112.46 / NRRL 194 / M139)</name>
    <name type="common">Aspergillus nidulans</name>
    <dbReference type="NCBI Taxonomy" id="227321"/>
    <lineage>
        <taxon>Eukaryota</taxon>
        <taxon>Fungi</taxon>
        <taxon>Dikarya</taxon>
        <taxon>Ascomycota</taxon>
        <taxon>Pezizomycotina</taxon>
        <taxon>Eurotiomycetes</taxon>
        <taxon>Eurotiomycetidae</taxon>
        <taxon>Eurotiales</taxon>
        <taxon>Aspergillaceae</taxon>
        <taxon>Aspergillus</taxon>
        <taxon>Aspergillus subgen. Nidulantes</taxon>
    </lineage>
</organism>
<keyword evidence="3" id="KW-1185">Reference proteome</keyword>
<reference evidence="3" key="2">
    <citation type="journal article" date="2009" name="Fungal Genet. Biol.">
        <title>The 2008 update of the Aspergillus nidulans genome annotation: a community effort.</title>
        <authorList>
            <person name="Wortman J.R."/>
            <person name="Gilsenan J.M."/>
            <person name="Joardar V."/>
            <person name="Deegan J."/>
            <person name="Clutterbuck J."/>
            <person name="Andersen M.R."/>
            <person name="Archer D."/>
            <person name="Bencina M."/>
            <person name="Braus G."/>
            <person name="Coutinho P."/>
            <person name="von Dohren H."/>
            <person name="Doonan J."/>
            <person name="Driessen A.J."/>
            <person name="Durek P."/>
            <person name="Espeso E."/>
            <person name="Fekete E."/>
            <person name="Flipphi M."/>
            <person name="Estrada C.G."/>
            <person name="Geysens S."/>
            <person name="Goldman G."/>
            <person name="de Groot P.W."/>
            <person name="Hansen K."/>
            <person name="Harris S.D."/>
            <person name="Heinekamp T."/>
            <person name="Helmstaedt K."/>
            <person name="Henrissat B."/>
            <person name="Hofmann G."/>
            <person name="Homan T."/>
            <person name="Horio T."/>
            <person name="Horiuchi H."/>
            <person name="James S."/>
            <person name="Jones M."/>
            <person name="Karaffa L."/>
            <person name="Karanyi Z."/>
            <person name="Kato M."/>
            <person name="Keller N."/>
            <person name="Kelly D.E."/>
            <person name="Kiel J.A."/>
            <person name="Kim J.M."/>
            <person name="van der Klei I.J."/>
            <person name="Klis F.M."/>
            <person name="Kovalchuk A."/>
            <person name="Krasevec N."/>
            <person name="Kubicek C.P."/>
            <person name="Liu B."/>
            <person name="Maccabe A."/>
            <person name="Meyer V."/>
            <person name="Mirabito P."/>
            <person name="Miskei M."/>
            <person name="Mos M."/>
            <person name="Mullins J."/>
            <person name="Nelson D.R."/>
            <person name="Nielsen J."/>
            <person name="Oakley B.R."/>
            <person name="Osmani S.A."/>
            <person name="Pakula T."/>
            <person name="Paszewski A."/>
            <person name="Paulsen I."/>
            <person name="Pilsyk S."/>
            <person name="Pocsi I."/>
            <person name="Punt P.J."/>
            <person name="Ram A.F."/>
            <person name="Ren Q."/>
            <person name="Robellet X."/>
            <person name="Robson G."/>
            <person name="Seiboth B."/>
            <person name="van Solingen P."/>
            <person name="Specht T."/>
            <person name="Sun J."/>
            <person name="Taheri-Talesh N."/>
            <person name="Takeshita N."/>
            <person name="Ussery D."/>
            <person name="vanKuyk P.A."/>
            <person name="Visser H."/>
            <person name="van de Vondervoort P.J."/>
            <person name="de Vries R.P."/>
            <person name="Walton J."/>
            <person name="Xiang X."/>
            <person name="Xiong Y."/>
            <person name="Zeng A.P."/>
            <person name="Brandt B.W."/>
            <person name="Cornell M.J."/>
            <person name="van den Hondel C.A."/>
            <person name="Visser J."/>
            <person name="Oliver S.G."/>
            <person name="Turner G."/>
        </authorList>
    </citation>
    <scope>GENOME REANNOTATION</scope>
    <source>
        <strain evidence="3">FGSC A4 / ATCC 38163 / CBS 112.46 / NRRL 194 / M139</strain>
    </source>
</reference>
<gene>
    <name evidence="2" type="ORF">ANIA_11320</name>
</gene>
<dbReference type="EMBL" id="BN001307">
    <property type="protein sequence ID" value="CBF85949.1"/>
    <property type="molecule type" value="Genomic_DNA"/>
</dbReference>
<sequence>MDIDCNETTRRTNESEQTPPDALKK</sequence>
<proteinExistence type="predicted"/>
<dbReference type="HOGENOM" id="CLU_3419422_0_0_1"/>
<protein>
    <submittedName>
        <fullName evidence="2">Uncharacterized protein</fullName>
    </submittedName>
</protein>
<evidence type="ECO:0000313" key="2">
    <source>
        <dbReference type="EMBL" id="CBF85949.1"/>
    </source>
</evidence>
<dbReference type="InParanoid" id="C8VL59"/>
<dbReference type="AlphaFoldDB" id="C8VL59"/>
<reference evidence="3" key="1">
    <citation type="journal article" date="2005" name="Nature">
        <title>Sequencing of Aspergillus nidulans and comparative analysis with A. fumigatus and A. oryzae.</title>
        <authorList>
            <person name="Galagan J.E."/>
            <person name="Calvo S.E."/>
            <person name="Cuomo C."/>
            <person name="Ma L.J."/>
            <person name="Wortman J.R."/>
            <person name="Batzoglou S."/>
            <person name="Lee S.I."/>
            <person name="Basturkmen M."/>
            <person name="Spevak C.C."/>
            <person name="Clutterbuck J."/>
            <person name="Kapitonov V."/>
            <person name="Jurka J."/>
            <person name="Scazzocchio C."/>
            <person name="Farman M."/>
            <person name="Butler J."/>
            <person name="Purcell S."/>
            <person name="Harris S."/>
            <person name="Braus G.H."/>
            <person name="Draht O."/>
            <person name="Busch S."/>
            <person name="D'Enfert C."/>
            <person name="Bouchier C."/>
            <person name="Goldman G.H."/>
            <person name="Bell-Pedersen D."/>
            <person name="Griffiths-Jones S."/>
            <person name="Doonan J.H."/>
            <person name="Yu J."/>
            <person name="Vienken K."/>
            <person name="Pain A."/>
            <person name="Freitag M."/>
            <person name="Selker E.U."/>
            <person name="Archer D.B."/>
            <person name="Penalva M.A."/>
            <person name="Oakley B.R."/>
            <person name="Momany M."/>
            <person name="Tanaka T."/>
            <person name="Kumagai T."/>
            <person name="Asai K."/>
            <person name="Machida M."/>
            <person name="Nierman W.C."/>
            <person name="Denning D.W."/>
            <person name="Caddick M."/>
            <person name="Hynes M."/>
            <person name="Paoletti M."/>
            <person name="Fischer R."/>
            <person name="Miller B."/>
            <person name="Dyer P."/>
            <person name="Sachs M.S."/>
            <person name="Osmani S.A."/>
            <person name="Birren B.W."/>
        </authorList>
    </citation>
    <scope>NUCLEOTIDE SEQUENCE [LARGE SCALE GENOMIC DNA]</scope>
    <source>
        <strain evidence="3">FGSC A4 / ATCC 38163 / CBS 112.46 / NRRL 194 / M139</strain>
    </source>
</reference>
<evidence type="ECO:0000313" key="3">
    <source>
        <dbReference type="Proteomes" id="UP000000560"/>
    </source>
</evidence>
<name>C8VL59_EMENI</name>
<evidence type="ECO:0000256" key="1">
    <source>
        <dbReference type="SAM" id="MobiDB-lite"/>
    </source>
</evidence>
<dbReference type="Proteomes" id="UP000000560">
    <property type="component" value="Chromosome VII"/>
</dbReference>